<dbReference type="Pfam" id="PF01872">
    <property type="entry name" value="RibD_C"/>
    <property type="match status" value="1"/>
</dbReference>
<feature type="region of interest" description="Disordered" evidence="13">
    <location>
        <begin position="1"/>
        <end position="38"/>
    </location>
</feature>
<evidence type="ECO:0000256" key="8">
    <source>
        <dbReference type="ARBA" id="ARBA00023002"/>
    </source>
</evidence>
<comment type="catalytic activity">
    <reaction evidence="12">
        <text>2,5-diamino-6-(1-D-ribitylamino)pyrimidin-4(3H)-one 5'-phosphate + NADP(+) = 2,5-diamino-6-(1-D-ribosylamino)pyrimidin-4(3H)-one 5'-phosphate + NADPH + H(+)</text>
        <dbReference type="Rhea" id="RHEA:27278"/>
        <dbReference type="ChEBI" id="CHEBI:15378"/>
        <dbReference type="ChEBI" id="CHEBI:57783"/>
        <dbReference type="ChEBI" id="CHEBI:58349"/>
        <dbReference type="ChEBI" id="CHEBI:58890"/>
        <dbReference type="ChEBI" id="CHEBI:59545"/>
        <dbReference type="EC" id="1.1.1.302"/>
    </reaction>
</comment>
<dbReference type="InterPro" id="IPR002734">
    <property type="entry name" value="RibDG_C"/>
</dbReference>
<keyword evidence="8" id="KW-0560">Oxidoreductase</keyword>
<gene>
    <name evidence="15" type="ORF">B0T25DRAFT_454826</name>
</gene>
<reference evidence="15" key="1">
    <citation type="journal article" date="2023" name="Mol. Phylogenet. Evol.">
        <title>Genome-scale phylogeny and comparative genomics of the fungal order Sordariales.</title>
        <authorList>
            <person name="Hensen N."/>
            <person name="Bonometti L."/>
            <person name="Westerberg I."/>
            <person name="Brannstrom I.O."/>
            <person name="Guillou S."/>
            <person name="Cros-Aarteil S."/>
            <person name="Calhoun S."/>
            <person name="Haridas S."/>
            <person name="Kuo A."/>
            <person name="Mondo S."/>
            <person name="Pangilinan J."/>
            <person name="Riley R."/>
            <person name="LaButti K."/>
            <person name="Andreopoulos B."/>
            <person name="Lipzen A."/>
            <person name="Chen C."/>
            <person name="Yan M."/>
            <person name="Daum C."/>
            <person name="Ng V."/>
            <person name="Clum A."/>
            <person name="Steindorff A."/>
            <person name="Ohm R.A."/>
            <person name="Martin F."/>
            <person name="Silar P."/>
            <person name="Natvig D.O."/>
            <person name="Lalanne C."/>
            <person name="Gautier V."/>
            <person name="Ament-Velasquez S.L."/>
            <person name="Kruys A."/>
            <person name="Hutchinson M.I."/>
            <person name="Powell A.J."/>
            <person name="Barry K."/>
            <person name="Miller A.N."/>
            <person name="Grigoriev I.V."/>
            <person name="Debuchy R."/>
            <person name="Gladieux P."/>
            <person name="Hiltunen Thoren M."/>
            <person name="Johannesson H."/>
        </authorList>
    </citation>
    <scope>NUCLEOTIDE SEQUENCE</scope>
    <source>
        <strain evidence="15">CBS 955.72</strain>
    </source>
</reference>
<evidence type="ECO:0000256" key="12">
    <source>
        <dbReference type="ARBA" id="ARBA00049020"/>
    </source>
</evidence>
<evidence type="ECO:0000256" key="5">
    <source>
        <dbReference type="ARBA" id="ARBA00015035"/>
    </source>
</evidence>
<feature type="domain" description="Bacterial bifunctional deaminase-reductase C-terminal" evidence="14">
    <location>
        <begin position="42"/>
        <end position="275"/>
    </location>
</feature>
<comment type="similarity">
    <text evidence="3">Belongs to the HTP reductase family.</text>
</comment>
<evidence type="ECO:0000256" key="2">
    <source>
        <dbReference type="ARBA" id="ARBA00005104"/>
    </source>
</evidence>
<protein>
    <recommendedName>
        <fullName evidence="5">2,5-diamino-6-ribosylamino-4(3H)-pyrimidinone 5'-phosphate reductase</fullName>
        <ecNumber evidence="4">1.1.1.302</ecNumber>
    </recommendedName>
    <alternativeName>
        <fullName evidence="10">2,5-diamino-6-(5-phospho-D-ribosylamino)pyrimidin-4(3H)-one reductase</fullName>
    </alternativeName>
    <alternativeName>
        <fullName evidence="9">2,5-diamino-6-ribitylamino-4(3H)-pyrimidinone 5'-phosphate synthase</fullName>
    </alternativeName>
</protein>
<evidence type="ECO:0000313" key="16">
    <source>
        <dbReference type="Proteomes" id="UP001275084"/>
    </source>
</evidence>
<keyword evidence="7" id="KW-0521">NADP</keyword>
<evidence type="ECO:0000256" key="4">
    <source>
        <dbReference type="ARBA" id="ARBA00012851"/>
    </source>
</evidence>
<dbReference type="InterPro" id="IPR050765">
    <property type="entry name" value="Riboflavin_Biosynth_HTPR"/>
</dbReference>
<organism evidence="15 16">
    <name type="scientific">Lasiosphaeria hispida</name>
    <dbReference type="NCBI Taxonomy" id="260671"/>
    <lineage>
        <taxon>Eukaryota</taxon>
        <taxon>Fungi</taxon>
        <taxon>Dikarya</taxon>
        <taxon>Ascomycota</taxon>
        <taxon>Pezizomycotina</taxon>
        <taxon>Sordariomycetes</taxon>
        <taxon>Sordariomycetidae</taxon>
        <taxon>Sordariales</taxon>
        <taxon>Lasiosphaeriaceae</taxon>
        <taxon>Lasiosphaeria</taxon>
    </lineage>
</organism>
<dbReference type="AlphaFoldDB" id="A0AAJ0ME21"/>
<evidence type="ECO:0000256" key="3">
    <source>
        <dbReference type="ARBA" id="ARBA00009723"/>
    </source>
</evidence>
<dbReference type="EMBL" id="JAUIQD010000004">
    <property type="protein sequence ID" value="KAK3353048.1"/>
    <property type="molecule type" value="Genomic_DNA"/>
</dbReference>
<proteinExistence type="inferred from homology"/>
<dbReference type="GO" id="GO:0008703">
    <property type="term" value="F:5-amino-6-(5-phosphoribosylamino)uracil reductase activity"/>
    <property type="evidence" value="ECO:0007669"/>
    <property type="project" value="InterPro"/>
</dbReference>
<evidence type="ECO:0000313" key="15">
    <source>
        <dbReference type="EMBL" id="KAK3353048.1"/>
    </source>
</evidence>
<name>A0AAJ0ME21_9PEZI</name>
<evidence type="ECO:0000256" key="13">
    <source>
        <dbReference type="SAM" id="MobiDB-lite"/>
    </source>
</evidence>
<dbReference type="EC" id="1.1.1.302" evidence="4"/>
<sequence>MDPSAETLTFPPEHALQLEPHLPPIQPTTTASHGSPPATHRPFVTLTFAISLDSSLALAPGVRTVLSGAESKAMTHYLRSRHAAICVGVGTAVADDPGLNCRLSSPPSQPAHHPRPIVIDPRCRWDFTAEAKVLQLARAGRGLAPFVVTAAREPPEERVRLLEGCGGKFIYVAAEPDAADGAGGARLRWADVLAAVKCEGLDSIMIEGGGHVINSLLAAPDNELVDSVIVTIAPTWLGQGGVVVSPPRTTAADGKPTAPLRLTNVSWHPLGEDVVMCGKISR</sequence>
<reference evidence="15" key="2">
    <citation type="submission" date="2023-06" db="EMBL/GenBank/DDBJ databases">
        <authorList>
            <consortium name="Lawrence Berkeley National Laboratory"/>
            <person name="Haridas S."/>
            <person name="Hensen N."/>
            <person name="Bonometti L."/>
            <person name="Westerberg I."/>
            <person name="Brannstrom I.O."/>
            <person name="Guillou S."/>
            <person name="Cros-Aarteil S."/>
            <person name="Calhoun S."/>
            <person name="Kuo A."/>
            <person name="Mondo S."/>
            <person name="Pangilinan J."/>
            <person name="Riley R."/>
            <person name="Labutti K."/>
            <person name="Andreopoulos B."/>
            <person name="Lipzen A."/>
            <person name="Chen C."/>
            <person name="Yanf M."/>
            <person name="Daum C."/>
            <person name="Ng V."/>
            <person name="Clum A."/>
            <person name="Steindorff A."/>
            <person name="Ohm R."/>
            <person name="Martin F."/>
            <person name="Silar P."/>
            <person name="Natvig D."/>
            <person name="Lalanne C."/>
            <person name="Gautier V."/>
            <person name="Ament-Velasquez S.L."/>
            <person name="Kruys A."/>
            <person name="Hutchinson M.I."/>
            <person name="Powell A.J."/>
            <person name="Barry K."/>
            <person name="Miller A.N."/>
            <person name="Grigoriev I.V."/>
            <person name="Debuchy R."/>
            <person name="Gladieux P."/>
            <person name="Thoren M.H."/>
            <person name="Johannesson H."/>
        </authorList>
    </citation>
    <scope>NUCLEOTIDE SEQUENCE</scope>
    <source>
        <strain evidence="15">CBS 955.72</strain>
    </source>
</reference>
<accession>A0AAJ0ME21</accession>
<evidence type="ECO:0000256" key="11">
    <source>
        <dbReference type="ARBA" id="ARBA00047550"/>
    </source>
</evidence>
<dbReference type="PANTHER" id="PTHR38011:SF7">
    <property type="entry name" value="2,5-DIAMINO-6-RIBOSYLAMINO-4(3H)-PYRIMIDINONE 5'-PHOSPHATE REDUCTASE"/>
    <property type="match status" value="1"/>
</dbReference>
<evidence type="ECO:0000259" key="14">
    <source>
        <dbReference type="Pfam" id="PF01872"/>
    </source>
</evidence>
<evidence type="ECO:0000256" key="10">
    <source>
        <dbReference type="ARBA" id="ARBA00031630"/>
    </source>
</evidence>
<dbReference type="Gene3D" id="3.40.430.10">
    <property type="entry name" value="Dihydrofolate Reductase, subunit A"/>
    <property type="match status" value="1"/>
</dbReference>
<dbReference type="Proteomes" id="UP001275084">
    <property type="component" value="Unassembled WGS sequence"/>
</dbReference>
<dbReference type="SUPFAM" id="SSF53597">
    <property type="entry name" value="Dihydrofolate reductase-like"/>
    <property type="match status" value="1"/>
</dbReference>
<comment type="caution">
    <text evidence="15">The sequence shown here is derived from an EMBL/GenBank/DDBJ whole genome shotgun (WGS) entry which is preliminary data.</text>
</comment>
<comment type="pathway">
    <text evidence="2">Cofactor biosynthesis; riboflavin biosynthesis.</text>
</comment>
<keyword evidence="16" id="KW-1185">Reference proteome</keyword>
<evidence type="ECO:0000256" key="6">
    <source>
        <dbReference type="ARBA" id="ARBA00022619"/>
    </source>
</evidence>
<evidence type="ECO:0000256" key="9">
    <source>
        <dbReference type="ARBA" id="ARBA00030073"/>
    </source>
</evidence>
<comment type="catalytic activity">
    <reaction evidence="11">
        <text>2,5-diamino-6-(1-D-ribitylamino)pyrimidin-4(3H)-one 5'-phosphate + NAD(+) = 2,5-diamino-6-(1-D-ribosylamino)pyrimidin-4(3H)-one 5'-phosphate + NADH + H(+)</text>
        <dbReference type="Rhea" id="RHEA:27274"/>
        <dbReference type="ChEBI" id="CHEBI:15378"/>
        <dbReference type="ChEBI" id="CHEBI:57540"/>
        <dbReference type="ChEBI" id="CHEBI:57945"/>
        <dbReference type="ChEBI" id="CHEBI:58890"/>
        <dbReference type="ChEBI" id="CHEBI:59545"/>
        <dbReference type="EC" id="1.1.1.302"/>
    </reaction>
</comment>
<dbReference type="PANTHER" id="PTHR38011">
    <property type="entry name" value="DIHYDROFOLATE REDUCTASE FAMILY PROTEIN (AFU_ORTHOLOGUE AFUA_8G06820)"/>
    <property type="match status" value="1"/>
</dbReference>
<dbReference type="InterPro" id="IPR024072">
    <property type="entry name" value="DHFR-like_dom_sf"/>
</dbReference>
<evidence type="ECO:0000256" key="1">
    <source>
        <dbReference type="ARBA" id="ARBA00003555"/>
    </source>
</evidence>
<comment type="function">
    <text evidence="1">Catalyzes an early step in riboflavin biosynthesis, the NADPH-dependent reduction of the ribose side chain of 2,5-diamino-6-ribosylamino-4(3H)-pyrimidinone 5'-phosphate, yielding 2,5-diamino-6-ribitylamino-4(3H)-pyrimidinone 5'-phosphate.</text>
</comment>
<keyword evidence="6" id="KW-0686">Riboflavin biosynthesis</keyword>
<dbReference type="GO" id="GO:0009231">
    <property type="term" value="P:riboflavin biosynthetic process"/>
    <property type="evidence" value="ECO:0007669"/>
    <property type="project" value="UniProtKB-KW"/>
</dbReference>
<evidence type="ECO:0000256" key="7">
    <source>
        <dbReference type="ARBA" id="ARBA00022857"/>
    </source>
</evidence>